<comment type="caution">
    <text evidence="3">The sequence shown here is derived from an EMBL/GenBank/DDBJ whole genome shotgun (WGS) entry which is preliminary data.</text>
</comment>
<sequence length="57" mass="6463">MTALSSLVLTVLFFAVFFYVLYFVVRAAVRGGLRDNDEERRNAQYAHQPAGPGSERR</sequence>
<feature type="transmembrane region" description="Helical" evidence="2">
    <location>
        <begin position="6"/>
        <end position="25"/>
    </location>
</feature>
<keyword evidence="4" id="KW-1185">Reference proteome</keyword>
<name>A0A4Q8AG19_9MICC</name>
<keyword evidence="2" id="KW-0472">Membrane</keyword>
<organism evidence="3 4">
    <name type="scientific">Zhihengliuella halotolerans</name>
    <dbReference type="NCBI Taxonomy" id="370736"/>
    <lineage>
        <taxon>Bacteria</taxon>
        <taxon>Bacillati</taxon>
        <taxon>Actinomycetota</taxon>
        <taxon>Actinomycetes</taxon>
        <taxon>Micrococcales</taxon>
        <taxon>Micrococcaceae</taxon>
        <taxon>Zhihengliuella</taxon>
    </lineage>
</organism>
<evidence type="ECO:0000313" key="3">
    <source>
        <dbReference type="EMBL" id="RZU63204.1"/>
    </source>
</evidence>
<keyword evidence="2" id="KW-0812">Transmembrane</keyword>
<evidence type="ECO:0000256" key="1">
    <source>
        <dbReference type="SAM" id="MobiDB-lite"/>
    </source>
</evidence>
<dbReference type="AlphaFoldDB" id="A0A4Q8AG19"/>
<dbReference type="Proteomes" id="UP000292685">
    <property type="component" value="Unassembled WGS sequence"/>
</dbReference>
<protein>
    <submittedName>
        <fullName evidence="3">Uncharacterized protein</fullName>
    </submittedName>
</protein>
<evidence type="ECO:0000313" key="4">
    <source>
        <dbReference type="Proteomes" id="UP000292685"/>
    </source>
</evidence>
<proteinExistence type="predicted"/>
<dbReference type="RefSeq" id="WP_165391974.1">
    <property type="nucleotide sequence ID" value="NZ_SHLA01000001.1"/>
</dbReference>
<accession>A0A4Q8AG19</accession>
<keyword evidence="2" id="KW-1133">Transmembrane helix</keyword>
<gene>
    <name evidence="3" type="ORF">EV380_2816</name>
</gene>
<evidence type="ECO:0000256" key="2">
    <source>
        <dbReference type="SAM" id="Phobius"/>
    </source>
</evidence>
<dbReference type="EMBL" id="SHLA01000001">
    <property type="protein sequence ID" value="RZU63204.1"/>
    <property type="molecule type" value="Genomic_DNA"/>
</dbReference>
<reference evidence="3 4" key="1">
    <citation type="submission" date="2019-02" db="EMBL/GenBank/DDBJ databases">
        <title>Sequencing the genomes of 1000 actinobacteria strains.</title>
        <authorList>
            <person name="Klenk H.-P."/>
        </authorList>
    </citation>
    <scope>NUCLEOTIDE SEQUENCE [LARGE SCALE GENOMIC DNA]</scope>
    <source>
        <strain evidence="3 4">DSM 17364</strain>
    </source>
</reference>
<feature type="region of interest" description="Disordered" evidence="1">
    <location>
        <begin position="38"/>
        <end position="57"/>
    </location>
</feature>